<protein>
    <recommendedName>
        <fullName evidence="3">Exocyst subunit Exo70 family protein</fullName>
    </recommendedName>
</protein>
<feature type="region of interest" description="Disordered" evidence="4">
    <location>
        <begin position="1"/>
        <end position="31"/>
    </location>
</feature>
<dbReference type="PANTHER" id="PTHR12542">
    <property type="entry name" value="EXOCYST COMPLEX PROTEIN EXO70"/>
    <property type="match status" value="1"/>
</dbReference>
<evidence type="ECO:0000256" key="2">
    <source>
        <dbReference type="ARBA" id="ARBA00022448"/>
    </source>
</evidence>
<dbReference type="InterPro" id="IPR004140">
    <property type="entry name" value="Exo70"/>
</dbReference>
<dbReference type="Proteomes" id="UP000036987">
    <property type="component" value="Unassembled WGS sequence"/>
</dbReference>
<gene>
    <name evidence="6" type="ORF">ZOSMA_150G00330</name>
</gene>
<dbReference type="Gene3D" id="1.20.1280.170">
    <property type="entry name" value="Exocyst complex component Exo70"/>
    <property type="match status" value="1"/>
</dbReference>
<dbReference type="GO" id="GO:0015031">
    <property type="term" value="P:protein transport"/>
    <property type="evidence" value="ECO:0007669"/>
    <property type="project" value="UniProtKB-KW"/>
</dbReference>
<comment type="similarity">
    <text evidence="1 3">Belongs to the EXO70 family.</text>
</comment>
<dbReference type="Pfam" id="PF03081">
    <property type="entry name" value="Exo70_C"/>
    <property type="match status" value="1"/>
</dbReference>
<name>A0A0K9PYD6_ZOSMR</name>
<dbReference type="Pfam" id="PF20669">
    <property type="entry name" value="Exo70_N"/>
    <property type="match status" value="1"/>
</dbReference>
<evidence type="ECO:0000259" key="5">
    <source>
        <dbReference type="Pfam" id="PF03081"/>
    </source>
</evidence>
<dbReference type="InterPro" id="IPR046364">
    <property type="entry name" value="Exo70_C"/>
</dbReference>
<dbReference type="InterPro" id="IPR016159">
    <property type="entry name" value="Cullin_repeat-like_dom_sf"/>
</dbReference>
<dbReference type="EMBL" id="LFYR01000589">
    <property type="protein sequence ID" value="KMZ73230.1"/>
    <property type="molecule type" value="Genomic_DNA"/>
</dbReference>
<keyword evidence="2 3" id="KW-0813">Transport</keyword>
<accession>A0A0K9PYD6</accession>
<dbReference type="OrthoDB" id="1922221at2759"/>
<evidence type="ECO:0000256" key="4">
    <source>
        <dbReference type="SAM" id="MobiDB-lite"/>
    </source>
</evidence>
<evidence type="ECO:0000256" key="1">
    <source>
        <dbReference type="ARBA" id="ARBA00006756"/>
    </source>
</evidence>
<evidence type="ECO:0000313" key="6">
    <source>
        <dbReference type="EMBL" id="KMZ73230.1"/>
    </source>
</evidence>
<keyword evidence="7" id="KW-1185">Reference proteome</keyword>
<dbReference type="AlphaFoldDB" id="A0A0K9PYD6"/>
<keyword evidence="3" id="KW-0268">Exocytosis</keyword>
<organism evidence="6 7">
    <name type="scientific">Zostera marina</name>
    <name type="common">Eelgrass</name>
    <dbReference type="NCBI Taxonomy" id="29655"/>
    <lineage>
        <taxon>Eukaryota</taxon>
        <taxon>Viridiplantae</taxon>
        <taxon>Streptophyta</taxon>
        <taxon>Embryophyta</taxon>
        <taxon>Tracheophyta</taxon>
        <taxon>Spermatophyta</taxon>
        <taxon>Magnoliopsida</taxon>
        <taxon>Liliopsida</taxon>
        <taxon>Zosteraceae</taxon>
        <taxon>Zostera</taxon>
    </lineage>
</organism>
<comment type="caution">
    <text evidence="6">The sequence shown here is derived from an EMBL/GenBank/DDBJ whole genome shotgun (WGS) entry which is preliminary data.</text>
</comment>
<dbReference type="GO" id="GO:0005546">
    <property type="term" value="F:phosphatidylinositol-4,5-bisphosphate binding"/>
    <property type="evidence" value="ECO:0007669"/>
    <property type="project" value="InterPro"/>
</dbReference>
<dbReference type="GO" id="GO:0000145">
    <property type="term" value="C:exocyst"/>
    <property type="evidence" value="ECO:0000318"/>
    <property type="project" value="GO_Central"/>
</dbReference>
<comment type="function">
    <text evidence="3">Component of the exocyst complex.</text>
</comment>
<feature type="compositionally biased region" description="Basic and acidic residues" evidence="4">
    <location>
        <begin position="14"/>
        <end position="24"/>
    </location>
</feature>
<dbReference type="PANTHER" id="PTHR12542:SF7">
    <property type="entry name" value="EXOCYST SUBUNIT EXO70 FAMILY PROTEIN"/>
    <property type="match status" value="1"/>
</dbReference>
<evidence type="ECO:0000313" key="7">
    <source>
        <dbReference type="Proteomes" id="UP000036987"/>
    </source>
</evidence>
<evidence type="ECO:0000256" key="3">
    <source>
        <dbReference type="RuleBase" id="RU365026"/>
    </source>
</evidence>
<dbReference type="OMA" id="MVMLQFN"/>
<proteinExistence type="inferred from homology"/>
<reference evidence="7" key="1">
    <citation type="journal article" date="2016" name="Nature">
        <title>The genome of the seagrass Zostera marina reveals angiosperm adaptation to the sea.</title>
        <authorList>
            <person name="Olsen J.L."/>
            <person name="Rouze P."/>
            <person name="Verhelst B."/>
            <person name="Lin Y.-C."/>
            <person name="Bayer T."/>
            <person name="Collen J."/>
            <person name="Dattolo E."/>
            <person name="De Paoli E."/>
            <person name="Dittami S."/>
            <person name="Maumus F."/>
            <person name="Michel G."/>
            <person name="Kersting A."/>
            <person name="Lauritano C."/>
            <person name="Lohaus R."/>
            <person name="Toepel M."/>
            <person name="Tonon T."/>
            <person name="Vanneste K."/>
            <person name="Amirebrahimi M."/>
            <person name="Brakel J."/>
            <person name="Bostroem C."/>
            <person name="Chovatia M."/>
            <person name="Grimwood J."/>
            <person name="Jenkins J.W."/>
            <person name="Jueterbock A."/>
            <person name="Mraz A."/>
            <person name="Stam W.T."/>
            <person name="Tice H."/>
            <person name="Bornberg-Bauer E."/>
            <person name="Green P.J."/>
            <person name="Pearson G.A."/>
            <person name="Procaccini G."/>
            <person name="Duarte C.M."/>
            <person name="Schmutz J."/>
            <person name="Reusch T.B.H."/>
            <person name="Van de Peer Y."/>
        </authorList>
    </citation>
    <scope>NUCLEOTIDE SEQUENCE [LARGE SCALE GENOMIC DNA]</scope>
    <source>
        <strain evidence="7">cv. Finnish</strain>
    </source>
</reference>
<dbReference type="SUPFAM" id="SSF74788">
    <property type="entry name" value="Cullin repeat-like"/>
    <property type="match status" value="1"/>
</dbReference>
<sequence>MNASDDPISDEGEEKAKKVIERWDSTSTNEASDQMLFEGTDRTESERFLHAVDEMRRFSLRDSAGVGPSHRRGMSTASESLHLSMARLEDEFRNILISRVNIVEKDLFLSDLASVNSFSSEATTDEAVRTGSGKLKNNLEEGNDQEWSVQETETMSSVRSSWRWSMSRIREIDLLPEDAVKDLRSIADRMITAGYARECFQTYSGVRKTAVEQSLRTLGLEKLSIGDVQRLESDTLERKISQWVRAAPNCVRIIFASERRLCDLIFEGLLLAVDDGFGPEIPFAETVKGPALQLFGFAEAISIGRRSPEKLFKILDLHNMLSDLLSDVEVIFQTPNSEPDPIILTQASEILSRLVEATRGTLSQFENAVYQEQPKPVPGGALHPLTRYVMNYITLICEYKQTLLQMIISKPPSIDCNSSDDSSTHRFSEVHIPVINNKAPLAGHLIWIIVILHSNIETTAKLYKDKALGHIFLMNNLHYIVDKAKVLPELLDLIGDDYLKRLSGRFQQTATNYERAAWVKVLHCLRDEGIHVKGSFSSGISKATLKERFKSFNAAFDEAHKTQSCWYIPDSQLREELRISMSEKILSAYRSFLGRFSSYIESGKHPEMFIKYSVDDLEFALSDFFEGTSLSIQNRRKPH</sequence>
<dbReference type="GO" id="GO:0006887">
    <property type="term" value="P:exocytosis"/>
    <property type="evidence" value="ECO:0000318"/>
    <property type="project" value="GO_Central"/>
</dbReference>
<keyword evidence="3" id="KW-0653">Protein transport</keyword>
<feature type="domain" description="Exocyst complex subunit Exo70 C-terminal" evidence="5">
    <location>
        <begin position="241"/>
        <end position="623"/>
    </location>
</feature>
<dbReference type="STRING" id="29655.A0A0K9PYD6"/>